<feature type="compositionally biased region" description="Basic and acidic residues" evidence="1">
    <location>
        <begin position="301"/>
        <end position="310"/>
    </location>
</feature>
<evidence type="ECO:0000313" key="2">
    <source>
        <dbReference type="EMBL" id="KAG9397538.1"/>
    </source>
</evidence>
<reference evidence="2" key="1">
    <citation type="submission" date="2021-05" db="EMBL/GenBank/DDBJ databases">
        <title>A free-living protist that lacks canonical eukaryotic 1 DNA replication and segregation systems.</title>
        <authorList>
            <person name="Salas-Leiva D.E."/>
            <person name="Tromer E.C."/>
            <person name="Curtis B.A."/>
            <person name="Jerlstrom-Hultqvist J."/>
            <person name="Kolisko M."/>
            <person name="Yi Z."/>
            <person name="Salas-Leiva J.S."/>
            <person name="Gallot-Lavallee L."/>
            <person name="Kops G.J.P.L."/>
            <person name="Archibald J.M."/>
            <person name="Simpson A.G.B."/>
            <person name="Roger A.J."/>
        </authorList>
    </citation>
    <scope>NUCLEOTIDE SEQUENCE</scope>
    <source>
        <strain evidence="2">BICM</strain>
    </source>
</reference>
<protein>
    <recommendedName>
        <fullName evidence="4">PH domain-containing protein</fullName>
    </recommendedName>
</protein>
<dbReference type="Proteomes" id="UP000717585">
    <property type="component" value="Unassembled WGS sequence"/>
</dbReference>
<proteinExistence type="predicted"/>
<comment type="caution">
    <text evidence="2">The sequence shown here is derived from an EMBL/GenBank/DDBJ whole genome shotgun (WGS) entry which is preliminary data.</text>
</comment>
<keyword evidence="3" id="KW-1185">Reference proteome</keyword>
<dbReference type="EMBL" id="JAHDYR010000001">
    <property type="protein sequence ID" value="KAG9397538.1"/>
    <property type="molecule type" value="Genomic_DNA"/>
</dbReference>
<gene>
    <name evidence="2" type="ORF">J8273_0668</name>
</gene>
<feature type="compositionally biased region" description="Low complexity" evidence="1">
    <location>
        <begin position="288"/>
        <end position="297"/>
    </location>
</feature>
<name>A0A8J6E4R8_9EUKA</name>
<feature type="compositionally biased region" description="Low complexity" evidence="1">
    <location>
        <begin position="241"/>
        <end position="251"/>
    </location>
</feature>
<dbReference type="InterPro" id="IPR011993">
    <property type="entry name" value="PH-like_dom_sf"/>
</dbReference>
<organism evidence="2 3">
    <name type="scientific">Carpediemonas membranifera</name>
    <dbReference type="NCBI Taxonomy" id="201153"/>
    <lineage>
        <taxon>Eukaryota</taxon>
        <taxon>Metamonada</taxon>
        <taxon>Carpediemonas-like organisms</taxon>
        <taxon>Carpediemonas</taxon>
    </lineage>
</organism>
<evidence type="ECO:0000313" key="3">
    <source>
        <dbReference type="Proteomes" id="UP000717585"/>
    </source>
</evidence>
<sequence length="456" mass="51079">MLYRMETVRSVSIDTNNKFLFRILLHDNLPPKLFFAAYERTNILDTFMVHLAFIRQMRLYEKTSRTSDSHREMSTWRDENLPDDTITFDIEEVAGESYIPQKITFKSQTIITSSYHAAGPATRQFSIVDDVTYNPADNSTKIIYQSGEAYVCRISQAVRDLLHTTLVGRVKLHRYLMNRILAVDFPLGDHEVRLGPSNFLMMQGQLGPPTSLMSWRTNSLHDDSGAKTTATRPSAERQGPASHSSASTAAAGQGALTVERGEPTPQSRSPSLLPERDPIVETVARVIRSMSDASDSPPDYPPRRPVQDKTRGEVNGATLLLARDIRSRLEAGDFMRKCVSRREGKLHNRFFRLRPGGQGQGQLIMQWGQSKNDRNWKQLKVTAVEAGPYSSSEARTVTKNKATTALAFNITGRVVMLDKERKGSKEREGVVTLLAPDRAVLDKWVNGLQTLLAAEG</sequence>
<evidence type="ECO:0000256" key="1">
    <source>
        <dbReference type="SAM" id="MobiDB-lite"/>
    </source>
</evidence>
<feature type="region of interest" description="Disordered" evidence="1">
    <location>
        <begin position="210"/>
        <end position="310"/>
    </location>
</feature>
<dbReference type="Gene3D" id="2.30.29.30">
    <property type="entry name" value="Pleckstrin-homology domain (PH domain)/Phosphotyrosine-binding domain (PTB)"/>
    <property type="match status" value="1"/>
</dbReference>
<evidence type="ECO:0008006" key="4">
    <source>
        <dbReference type="Google" id="ProtNLM"/>
    </source>
</evidence>
<accession>A0A8J6E4R8</accession>
<dbReference type="AlphaFoldDB" id="A0A8J6E4R8"/>